<dbReference type="Proteomes" id="UP000294980">
    <property type="component" value="Unassembled WGS sequence"/>
</dbReference>
<accession>A0A4V2SB62</accession>
<keyword evidence="2" id="KW-1003">Cell membrane</keyword>
<keyword evidence="5 6" id="KW-0472">Membrane</keyword>
<protein>
    <recommendedName>
        <fullName evidence="7">SSD domain-containing protein</fullName>
    </recommendedName>
</protein>
<dbReference type="EMBL" id="SLWX01000014">
    <property type="protein sequence ID" value="TCO74340.1"/>
    <property type="molecule type" value="Genomic_DNA"/>
</dbReference>
<keyword evidence="4 6" id="KW-1133">Transmembrane helix</keyword>
<sequence length="759" mass="83011">MGWMLHRPRLALALLALLILLPGPLLLQVKLDNAPEAYFPEDAPAVLLDRELREEFPQDQVLVALFRGENLYSAAFLEPLDRLVQGLEANTAIDRVLAVTTVDQIRGTADGFRVEPLIDLQEQPLPAADTLRDRVLGDRFAPGLLVSDSGDTVALIIRPHPMETSLQRLQLEGLLRDSVAQEGLTPQLVAVAGHIALDVAQLRAMIKDLATLIPGTLGVSLLLLWWLFRRVLVLVVATATISAVTGLAMGLLILMGKPFTLISAIIPPLLTALTVAMLMHLFNAILHAAYRGLDGPERMRIALAAVAYPILFTALTTAAGLASLMVSPIRPIETFGLVAALGVLLGAVIVVLLLPAIILRWDNKPWTTRQHGMRWLDRFTTGSTRLALRHPLGVIAAAVLLMAVAIPQIPKLQVETDLYSFFSEDHDITRATRMVEDSLSGVMALEVVFDGPDFDSLMDPERLRALERVQTWLDERPEVDYSLSLPDLIGEMHWAFNGEEPAFRTVPDNANLIAQYLLIYDGHDLYELVNRDFTRTRLVLNLNAHGAGELNALMRDLNAELAANPPVDMTWNYAGMGRLFADQERLLIQGQIDSVKVVGVLVLILMLVMWRSVSLAVVSMIPNLAPVVLIFALMATFGIWLDMATAMVASVAVGIALDDTIHILHGYVERRRVGASNTWAIARTLRQRGRAVIGTTMILVAQFMLLAASGFQPTSVFGWLTAFGLLVALVFDLLVLPAILMAARNYLPARPVAGKAAVG</sequence>
<feature type="transmembrane region" description="Helical" evidence="6">
    <location>
        <begin position="337"/>
        <end position="359"/>
    </location>
</feature>
<dbReference type="InterPro" id="IPR000731">
    <property type="entry name" value="SSD"/>
</dbReference>
<dbReference type="InterPro" id="IPR050545">
    <property type="entry name" value="Mycobact_MmpL"/>
</dbReference>
<evidence type="ECO:0000256" key="1">
    <source>
        <dbReference type="ARBA" id="ARBA00004651"/>
    </source>
</evidence>
<evidence type="ECO:0000259" key="7">
    <source>
        <dbReference type="PROSITE" id="PS50156"/>
    </source>
</evidence>
<dbReference type="SUPFAM" id="SSF82866">
    <property type="entry name" value="Multidrug efflux transporter AcrB transmembrane domain"/>
    <property type="match status" value="2"/>
</dbReference>
<feature type="transmembrane region" description="Helical" evidence="6">
    <location>
        <begin position="209"/>
        <end position="228"/>
    </location>
</feature>
<feature type="domain" description="SSD" evidence="7">
    <location>
        <begin position="230"/>
        <end position="360"/>
    </location>
</feature>
<feature type="transmembrane region" description="Helical" evidence="6">
    <location>
        <begin position="717"/>
        <end position="740"/>
    </location>
</feature>
<dbReference type="InterPro" id="IPR004869">
    <property type="entry name" value="MMPL_dom"/>
</dbReference>
<feature type="transmembrane region" description="Helical" evidence="6">
    <location>
        <begin position="233"/>
        <end position="255"/>
    </location>
</feature>
<comment type="subcellular location">
    <subcellularLocation>
        <location evidence="1">Cell membrane</location>
        <topology evidence="1">Multi-pass membrane protein</topology>
    </subcellularLocation>
</comment>
<proteinExistence type="predicted"/>
<feature type="transmembrane region" description="Helical" evidence="6">
    <location>
        <begin position="689"/>
        <end position="711"/>
    </location>
</feature>
<dbReference type="Gene3D" id="1.20.1640.10">
    <property type="entry name" value="Multidrug efflux transporter AcrB transmembrane domain"/>
    <property type="match status" value="2"/>
</dbReference>
<evidence type="ECO:0000256" key="6">
    <source>
        <dbReference type="SAM" id="Phobius"/>
    </source>
</evidence>
<evidence type="ECO:0000256" key="2">
    <source>
        <dbReference type="ARBA" id="ARBA00022475"/>
    </source>
</evidence>
<feature type="transmembrane region" description="Helical" evidence="6">
    <location>
        <begin position="597"/>
        <end position="617"/>
    </location>
</feature>
<feature type="transmembrane region" description="Helical" evidence="6">
    <location>
        <begin position="301"/>
        <end position="325"/>
    </location>
</feature>
<keyword evidence="9" id="KW-1185">Reference proteome</keyword>
<evidence type="ECO:0000256" key="3">
    <source>
        <dbReference type="ARBA" id="ARBA00022692"/>
    </source>
</evidence>
<feature type="transmembrane region" description="Helical" evidence="6">
    <location>
        <begin position="647"/>
        <end position="668"/>
    </location>
</feature>
<feature type="transmembrane region" description="Helical" evidence="6">
    <location>
        <begin position="261"/>
        <end position="289"/>
    </location>
</feature>
<dbReference type="PROSITE" id="PS50156">
    <property type="entry name" value="SSD"/>
    <property type="match status" value="2"/>
</dbReference>
<evidence type="ECO:0000256" key="4">
    <source>
        <dbReference type="ARBA" id="ARBA00022989"/>
    </source>
</evidence>
<comment type="caution">
    <text evidence="8">The sequence shown here is derived from an EMBL/GenBank/DDBJ whole genome shotgun (WGS) entry which is preliminary data.</text>
</comment>
<dbReference type="PANTHER" id="PTHR33406:SF12">
    <property type="entry name" value="BLR2997 PROTEIN"/>
    <property type="match status" value="1"/>
</dbReference>
<keyword evidence="3 6" id="KW-0812">Transmembrane</keyword>
<dbReference type="PANTHER" id="PTHR33406">
    <property type="entry name" value="MEMBRANE PROTEIN MJ1562-RELATED"/>
    <property type="match status" value="1"/>
</dbReference>
<gene>
    <name evidence="8" type="ORF">EV688_11453</name>
</gene>
<evidence type="ECO:0000313" key="9">
    <source>
        <dbReference type="Proteomes" id="UP000294980"/>
    </source>
</evidence>
<evidence type="ECO:0000256" key="5">
    <source>
        <dbReference type="ARBA" id="ARBA00023136"/>
    </source>
</evidence>
<evidence type="ECO:0000313" key="8">
    <source>
        <dbReference type="EMBL" id="TCO74340.1"/>
    </source>
</evidence>
<feature type="domain" description="SSD" evidence="7">
    <location>
        <begin position="615"/>
        <end position="742"/>
    </location>
</feature>
<reference evidence="8 9" key="1">
    <citation type="submission" date="2019-03" db="EMBL/GenBank/DDBJ databases">
        <title>Genomic Encyclopedia of Type Strains, Phase IV (KMG-IV): sequencing the most valuable type-strain genomes for metagenomic binning, comparative biology and taxonomic classification.</title>
        <authorList>
            <person name="Goeker M."/>
        </authorList>
    </citation>
    <scope>NUCLEOTIDE SEQUENCE [LARGE SCALE GENOMIC DNA]</scope>
    <source>
        <strain evidence="8 9">DSM 23344</strain>
    </source>
</reference>
<dbReference type="GO" id="GO:0005886">
    <property type="term" value="C:plasma membrane"/>
    <property type="evidence" value="ECO:0007669"/>
    <property type="project" value="UniProtKB-SubCell"/>
</dbReference>
<dbReference type="AlphaFoldDB" id="A0A4V2SB62"/>
<feature type="transmembrane region" description="Helical" evidence="6">
    <location>
        <begin position="386"/>
        <end position="406"/>
    </location>
</feature>
<feature type="transmembrane region" description="Helical" evidence="6">
    <location>
        <begin position="624"/>
        <end position="641"/>
    </location>
</feature>
<name>A0A4V2SB62_9GAMM</name>
<dbReference type="OrthoDB" id="9803781at2"/>
<dbReference type="Pfam" id="PF03176">
    <property type="entry name" value="MMPL"/>
    <property type="match status" value="2"/>
</dbReference>
<organism evidence="8 9">
    <name type="scientific">Chromatocurvus halotolerans</name>
    <dbReference type="NCBI Taxonomy" id="1132028"/>
    <lineage>
        <taxon>Bacteria</taxon>
        <taxon>Pseudomonadati</taxon>
        <taxon>Pseudomonadota</taxon>
        <taxon>Gammaproteobacteria</taxon>
        <taxon>Cellvibrionales</taxon>
        <taxon>Halieaceae</taxon>
        <taxon>Chromatocurvus</taxon>
    </lineage>
</organism>